<evidence type="ECO:0000313" key="4">
    <source>
        <dbReference type="Proteomes" id="UP000730591"/>
    </source>
</evidence>
<comment type="caution">
    <text evidence="3">The sequence shown here is derived from an EMBL/GenBank/DDBJ whole genome shotgun (WGS) entry which is preliminary data.</text>
</comment>
<name>A0ABX1A8B7_9ACTN</name>
<protein>
    <recommendedName>
        <fullName evidence="5">Integral membrane protein</fullName>
    </recommendedName>
</protein>
<keyword evidence="2" id="KW-1133">Transmembrane helix</keyword>
<keyword evidence="2" id="KW-0812">Transmembrane</keyword>
<evidence type="ECO:0000256" key="1">
    <source>
        <dbReference type="SAM" id="MobiDB-lite"/>
    </source>
</evidence>
<feature type="transmembrane region" description="Helical" evidence="2">
    <location>
        <begin position="332"/>
        <end position="352"/>
    </location>
</feature>
<feature type="compositionally biased region" description="Basic and acidic residues" evidence="1">
    <location>
        <begin position="208"/>
        <end position="218"/>
    </location>
</feature>
<feature type="compositionally biased region" description="Low complexity" evidence="1">
    <location>
        <begin position="127"/>
        <end position="148"/>
    </location>
</feature>
<keyword evidence="4" id="KW-1185">Reference proteome</keyword>
<feature type="region of interest" description="Disordered" evidence="1">
    <location>
        <begin position="78"/>
        <end position="175"/>
    </location>
</feature>
<organism evidence="3 4">
    <name type="scientific">Streptomyces composti</name>
    <dbReference type="NCBI Taxonomy" id="2720025"/>
    <lineage>
        <taxon>Bacteria</taxon>
        <taxon>Bacillati</taxon>
        <taxon>Actinomycetota</taxon>
        <taxon>Actinomycetes</taxon>
        <taxon>Kitasatosporales</taxon>
        <taxon>Streptomycetaceae</taxon>
        <taxon>Streptomyces</taxon>
    </lineage>
</organism>
<gene>
    <name evidence="3" type="ORF">HCJ93_15175</name>
</gene>
<feature type="compositionally biased region" description="Low complexity" evidence="1">
    <location>
        <begin position="78"/>
        <end position="91"/>
    </location>
</feature>
<evidence type="ECO:0008006" key="5">
    <source>
        <dbReference type="Google" id="ProtNLM"/>
    </source>
</evidence>
<evidence type="ECO:0000256" key="2">
    <source>
        <dbReference type="SAM" id="Phobius"/>
    </source>
</evidence>
<feature type="compositionally biased region" description="Basic and acidic residues" evidence="1">
    <location>
        <begin position="95"/>
        <end position="108"/>
    </location>
</feature>
<feature type="transmembrane region" description="Helical" evidence="2">
    <location>
        <begin position="253"/>
        <end position="281"/>
    </location>
</feature>
<accession>A0ABX1A8B7</accession>
<feature type="region of interest" description="Disordered" evidence="1">
    <location>
        <begin position="200"/>
        <end position="226"/>
    </location>
</feature>
<sequence>MGIESDQVVYEYLSRVGDVAQQRQLPSSDRMRLVARLRDEIDRRRARAVVDSPAAVRRIISRLGTPDEVVSAVAEGAQDAAKPAAPEARAAVPLQRDRERGEHGEEAGRGTFGRGVLRKVVPRTRPADLPDAAAEAPASSTTAATPAAREQRTRTDGPSPPHRAGMDELGDASRGPDWWQARGPLGVGDEVPGFTGGIEIPELLRPPQPREPEEKQAETETEGELEAQAEVAAASRRRRLRLLSRERGWQNPMLLLAAGLLIAGTVLGNLFALLFGWLIAYASRRLTPAEVKWAVVILPGLALTSGVVWLWGRADRRWGEPIAEGAMNEAIAGTWPWVVRGAALASALFLIWRSQRRR</sequence>
<reference evidence="3 4" key="1">
    <citation type="submission" date="2020-03" db="EMBL/GenBank/DDBJ databases">
        <title>WGS of actinomycetes isolated from Thailand.</title>
        <authorList>
            <person name="Thawai C."/>
        </authorList>
    </citation>
    <scope>NUCLEOTIDE SEQUENCE [LARGE SCALE GENOMIC DNA]</scope>
    <source>
        <strain evidence="3 4">SBST2-5</strain>
    </source>
</reference>
<evidence type="ECO:0000313" key="3">
    <source>
        <dbReference type="EMBL" id="NJP51372.1"/>
    </source>
</evidence>
<keyword evidence="2" id="KW-0472">Membrane</keyword>
<dbReference type="Proteomes" id="UP000730591">
    <property type="component" value="Unassembled WGS sequence"/>
</dbReference>
<dbReference type="EMBL" id="JAATEM010000016">
    <property type="protein sequence ID" value="NJP51372.1"/>
    <property type="molecule type" value="Genomic_DNA"/>
</dbReference>
<dbReference type="RefSeq" id="WP_167996218.1">
    <property type="nucleotide sequence ID" value="NZ_JAATEM010000016.1"/>
</dbReference>
<proteinExistence type="predicted"/>
<feature type="transmembrane region" description="Helical" evidence="2">
    <location>
        <begin position="293"/>
        <end position="312"/>
    </location>
</feature>